<sequence length="51" mass="5823">MSLIAANEVEAFQPYINDFGSSLSSNENIRFAESDDHIRRHMTSSLNQIYC</sequence>
<protein>
    <submittedName>
        <fullName evidence="1">Uncharacterized protein</fullName>
    </submittedName>
</protein>
<dbReference type="HOGENOM" id="CLU_3104190_0_0_9"/>
<proteinExistence type="predicted"/>
<evidence type="ECO:0000313" key="1">
    <source>
        <dbReference type="EMBL" id="ACG62219.1"/>
    </source>
</evidence>
<gene>
    <name evidence="1" type="ordered locus">Sez_0860</name>
</gene>
<organism evidence="1 2">
    <name type="scientific">Streptococcus equi subsp. zooepidemicus (strain MGCS10565)</name>
    <dbReference type="NCBI Taxonomy" id="552526"/>
    <lineage>
        <taxon>Bacteria</taxon>
        <taxon>Bacillati</taxon>
        <taxon>Bacillota</taxon>
        <taxon>Bacilli</taxon>
        <taxon>Lactobacillales</taxon>
        <taxon>Streptococcaceae</taxon>
        <taxon>Streptococcus</taxon>
    </lineage>
</organism>
<evidence type="ECO:0000313" key="2">
    <source>
        <dbReference type="Proteomes" id="UP000001873"/>
    </source>
</evidence>
<dbReference type="KEGG" id="sez:Sez_0860"/>
<accession>B4U2K2</accession>
<dbReference type="EMBL" id="CP001129">
    <property type="protein sequence ID" value="ACG62219.1"/>
    <property type="molecule type" value="Genomic_DNA"/>
</dbReference>
<dbReference type="AlphaFoldDB" id="B4U2K2"/>
<dbReference type="Proteomes" id="UP000001873">
    <property type="component" value="Chromosome"/>
</dbReference>
<reference evidence="1 2" key="1">
    <citation type="journal article" date="2008" name="PLoS ONE">
        <title>Genome sequence of a lancefield group C Streptococcus zooepidemicus strain causing epidemic nephritis: new information about an old disease.</title>
        <authorList>
            <person name="Beres S.B."/>
            <person name="Sesso R."/>
            <person name="Pinto S.W.L."/>
            <person name="Hoe N.P."/>
            <person name="Porcella S.F."/>
            <person name="Deleo F.R."/>
            <person name="Musser J.M."/>
        </authorList>
    </citation>
    <scope>NUCLEOTIDE SEQUENCE [LARGE SCALE GENOMIC DNA]</scope>
    <source>
        <strain evidence="1 2">MGCS10565</strain>
    </source>
</reference>
<name>B4U2K2_STREM</name>